<keyword evidence="3" id="KW-1185">Reference proteome</keyword>
<sequence length="191" mass="20256">MTTAEDQRPGHGQVGVRERRRRLTVAGVAGGVGATTIATALGAADRGIFVGRAVDVLVCRATGDSLIRAGRAAQLVAQVTGRRPVLAVTAAHARGPSRPVTTRLRLLEPHACAVVVLPYVRRWAELAAPLEEVRGLLVAHPAELPRRLRRYADALRDLRAAMDGRSPATARPVPGRAPRTTTTPSTIGRTP</sequence>
<accession>A0A7G7MGH1</accession>
<dbReference type="KEGG" id="ppel:H6H00_27940"/>
<gene>
    <name evidence="2" type="ORF">H6H00_27940</name>
</gene>
<dbReference type="AlphaFoldDB" id="A0A7G7MGH1"/>
<dbReference type="EMBL" id="CP060131">
    <property type="protein sequence ID" value="QNG51882.1"/>
    <property type="molecule type" value="Genomic_DNA"/>
</dbReference>
<reference evidence="2 3" key="1">
    <citation type="submission" date="2020-08" db="EMBL/GenBank/DDBJ databases">
        <authorList>
            <person name="Mo P."/>
        </authorList>
    </citation>
    <scope>NUCLEOTIDE SEQUENCE [LARGE SCALE GENOMIC DNA]</scope>
    <source>
        <strain evidence="2 3">CGMCC 4.1532</strain>
    </source>
</reference>
<feature type="region of interest" description="Disordered" evidence="1">
    <location>
        <begin position="162"/>
        <end position="191"/>
    </location>
</feature>
<organism evidence="2 3">
    <name type="scientific">Pseudonocardia petroleophila</name>
    <dbReference type="NCBI Taxonomy" id="37331"/>
    <lineage>
        <taxon>Bacteria</taxon>
        <taxon>Bacillati</taxon>
        <taxon>Actinomycetota</taxon>
        <taxon>Actinomycetes</taxon>
        <taxon>Pseudonocardiales</taxon>
        <taxon>Pseudonocardiaceae</taxon>
        <taxon>Pseudonocardia</taxon>
    </lineage>
</organism>
<dbReference type="RefSeq" id="WP_185718634.1">
    <property type="nucleotide sequence ID" value="NZ_BAAAWI010000001.1"/>
</dbReference>
<name>A0A7G7MGH1_9PSEU</name>
<evidence type="ECO:0000313" key="3">
    <source>
        <dbReference type="Proteomes" id="UP000515728"/>
    </source>
</evidence>
<evidence type="ECO:0000313" key="2">
    <source>
        <dbReference type="EMBL" id="QNG51882.1"/>
    </source>
</evidence>
<protein>
    <submittedName>
        <fullName evidence="2">Uncharacterized protein</fullName>
    </submittedName>
</protein>
<dbReference type="Proteomes" id="UP000515728">
    <property type="component" value="Chromosome"/>
</dbReference>
<feature type="compositionally biased region" description="Low complexity" evidence="1">
    <location>
        <begin position="163"/>
        <end position="191"/>
    </location>
</feature>
<evidence type="ECO:0000256" key="1">
    <source>
        <dbReference type="SAM" id="MobiDB-lite"/>
    </source>
</evidence>
<proteinExistence type="predicted"/>